<proteinExistence type="predicted"/>
<dbReference type="Pfam" id="PF00583">
    <property type="entry name" value="Acetyltransf_1"/>
    <property type="match status" value="1"/>
</dbReference>
<dbReference type="RefSeq" id="WP_050668907.1">
    <property type="nucleotide sequence ID" value="NZ_LAIR01000002.1"/>
</dbReference>
<evidence type="ECO:0000313" key="3">
    <source>
        <dbReference type="Proteomes" id="UP000037397"/>
    </source>
</evidence>
<organism evidence="2 3">
    <name type="scientific">Luteipulveratus halotolerans</name>
    <dbReference type="NCBI Taxonomy" id="1631356"/>
    <lineage>
        <taxon>Bacteria</taxon>
        <taxon>Bacillati</taxon>
        <taxon>Actinomycetota</taxon>
        <taxon>Actinomycetes</taxon>
        <taxon>Micrococcales</taxon>
        <taxon>Dermacoccaceae</taxon>
        <taxon>Luteipulveratus</taxon>
    </lineage>
</organism>
<protein>
    <recommendedName>
        <fullName evidence="1">N-acetyltransferase domain-containing protein</fullName>
    </recommendedName>
</protein>
<gene>
    <name evidence="2" type="ORF">VV01_04880</name>
</gene>
<dbReference type="EMBL" id="LAIR01000002">
    <property type="protein sequence ID" value="KNX36634.1"/>
    <property type="molecule type" value="Genomic_DNA"/>
</dbReference>
<dbReference type="OrthoDB" id="5243635at2"/>
<accession>A0A0L6CFZ8</accession>
<evidence type="ECO:0000313" key="2">
    <source>
        <dbReference type="EMBL" id="KNX36634.1"/>
    </source>
</evidence>
<dbReference type="PROSITE" id="PS51186">
    <property type="entry name" value="GNAT"/>
    <property type="match status" value="1"/>
</dbReference>
<dbReference type="Proteomes" id="UP000037397">
    <property type="component" value="Unassembled WGS sequence"/>
</dbReference>
<dbReference type="STRING" id="1631356.VV01_04880"/>
<dbReference type="Gene3D" id="3.40.630.30">
    <property type="match status" value="1"/>
</dbReference>
<reference evidence="3" key="1">
    <citation type="submission" date="2015-03" db="EMBL/GenBank/DDBJ databases">
        <title>Luteipulveratus halotolerans sp. nov., a novel actinobacterium (Dermacoccaceae) from Sarawak, Malaysia.</title>
        <authorList>
            <person name="Juboi H."/>
            <person name="Basik A."/>
            <person name="Shamsul S.S."/>
            <person name="Arnold P."/>
            <person name="Schmitt E.K."/>
            <person name="Sanglier J.-J."/>
            <person name="Yeo T."/>
        </authorList>
    </citation>
    <scope>NUCLEOTIDE SEQUENCE [LARGE SCALE GENOMIC DNA]</scope>
    <source>
        <strain evidence="3">C296001</strain>
    </source>
</reference>
<evidence type="ECO:0000259" key="1">
    <source>
        <dbReference type="PROSITE" id="PS51186"/>
    </source>
</evidence>
<comment type="caution">
    <text evidence="2">The sequence shown here is derived from an EMBL/GenBank/DDBJ whole genome shotgun (WGS) entry which is preliminary data.</text>
</comment>
<feature type="domain" description="N-acetyltransferase" evidence="1">
    <location>
        <begin position="10"/>
        <end position="176"/>
    </location>
</feature>
<keyword evidence="3" id="KW-1185">Reference proteome</keyword>
<dbReference type="PATRIC" id="fig|1631356.3.peg.920"/>
<dbReference type="GO" id="GO:0016747">
    <property type="term" value="F:acyltransferase activity, transferring groups other than amino-acyl groups"/>
    <property type="evidence" value="ECO:0007669"/>
    <property type="project" value="InterPro"/>
</dbReference>
<dbReference type="AlphaFoldDB" id="A0A0L6CFZ8"/>
<dbReference type="InterPro" id="IPR000182">
    <property type="entry name" value="GNAT_dom"/>
</dbReference>
<sequence>MSDTNGFRLYAVRAPRIDEADELAELHVQIWRETYADDMRAEFLEALDPAPRAEMWRRVAAEEAEGVAGADGRTVRVAVDPESGRVAGFGMVGPGRDDDPPQPTELRALNIARDHHGRGAAGQLLAATLGDRPAYLWVVEGNARAQAFYRKHGFELDGGRTVDDESGAVELRMTRA</sequence>
<dbReference type="SUPFAM" id="SSF55729">
    <property type="entry name" value="Acyl-CoA N-acyltransferases (Nat)"/>
    <property type="match status" value="1"/>
</dbReference>
<dbReference type="InterPro" id="IPR016181">
    <property type="entry name" value="Acyl_CoA_acyltransferase"/>
</dbReference>
<name>A0A0L6CFZ8_9MICO</name>